<reference evidence="1 2" key="1">
    <citation type="submission" date="2019-01" db="EMBL/GenBank/DDBJ databases">
        <authorList>
            <person name="Li J."/>
        </authorList>
    </citation>
    <scope>NUCLEOTIDE SEQUENCE [LARGE SCALE GENOMIC DNA]</scope>
    <source>
        <strain evidence="1 2">CCUG 35506</strain>
    </source>
</reference>
<sequence>MSNVETWWPHLTIAAKHRLLADLSAPIDAETAREIEAITGETAPSRLSPSDEAFIRTQVEAVD</sequence>
<dbReference type="RefSeq" id="WP_115959040.1">
    <property type="nucleotide sequence ID" value="NZ_SDPO01000002.1"/>
</dbReference>
<comment type="caution">
    <text evidence="1">The sequence shown here is derived from an EMBL/GenBank/DDBJ whole genome shotgun (WGS) entry which is preliminary data.</text>
</comment>
<evidence type="ECO:0000313" key="1">
    <source>
        <dbReference type="EMBL" id="RXZ49090.1"/>
    </source>
</evidence>
<protein>
    <submittedName>
        <fullName evidence="1">Uncharacterized protein</fullName>
    </submittedName>
</protein>
<dbReference type="AlphaFoldDB" id="A0A4Q2JS38"/>
<proteinExistence type="predicted"/>
<accession>A0A4Q2JS38</accession>
<name>A0A4Q2JS38_9MICO</name>
<dbReference type="EMBL" id="SDPO01000002">
    <property type="protein sequence ID" value="RXZ49090.1"/>
    <property type="molecule type" value="Genomic_DNA"/>
</dbReference>
<gene>
    <name evidence="1" type="ORF">ESP57_09060</name>
</gene>
<organism evidence="1 2">
    <name type="scientific">Agromyces fucosus</name>
    <dbReference type="NCBI Taxonomy" id="41985"/>
    <lineage>
        <taxon>Bacteria</taxon>
        <taxon>Bacillati</taxon>
        <taxon>Actinomycetota</taxon>
        <taxon>Actinomycetes</taxon>
        <taxon>Micrococcales</taxon>
        <taxon>Microbacteriaceae</taxon>
        <taxon>Agromyces</taxon>
    </lineage>
</organism>
<keyword evidence="2" id="KW-1185">Reference proteome</keyword>
<dbReference type="Proteomes" id="UP000292935">
    <property type="component" value="Unassembled WGS sequence"/>
</dbReference>
<evidence type="ECO:0000313" key="2">
    <source>
        <dbReference type="Proteomes" id="UP000292935"/>
    </source>
</evidence>